<dbReference type="AlphaFoldDB" id="A0A8J2JAB5"/>
<dbReference type="EMBL" id="CAJVCH010029338">
    <property type="protein sequence ID" value="CAG7706578.1"/>
    <property type="molecule type" value="Genomic_DNA"/>
</dbReference>
<comment type="caution">
    <text evidence="1">The sequence shown here is derived from an EMBL/GenBank/DDBJ whole genome shotgun (WGS) entry which is preliminary data.</text>
</comment>
<reference evidence="1" key="1">
    <citation type="submission" date="2021-06" db="EMBL/GenBank/DDBJ databases">
        <authorList>
            <person name="Hodson N. C."/>
            <person name="Mongue J. A."/>
            <person name="Jaron S. K."/>
        </authorList>
    </citation>
    <scope>NUCLEOTIDE SEQUENCE</scope>
</reference>
<proteinExistence type="predicted"/>
<keyword evidence="2" id="KW-1185">Reference proteome</keyword>
<organism evidence="1 2">
    <name type="scientific">Allacma fusca</name>
    <dbReference type="NCBI Taxonomy" id="39272"/>
    <lineage>
        <taxon>Eukaryota</taxon>
        <taxon>Metazoa</taxon>
        <taxon>Ecdysozoa</taxon>
        <taxon>Arthropoda</taxon>
        <taxon>Hexapoda</taxon>
        <taxon>Collembola</taxon>
        <taxon>Symphypleona</taxon>
        <taxon>Sminthuridae</taxon>
        <taxon>Allacma</taxon>
    </lineage>
</organism>
<protein>
    <submittedName>
        <fullName evidence="1">Uncharacterized protein</fullName>
    </submittedName>
</protein>
<evidence type="ECO:0000313" key="2">
    <source>
        <dbReference type="Proteomes" id="UP000708208"/>
    </source>
</evidence>
<name>A0A8J2JAB5_9HEXA</name>
<sequence length="110" mass="12817">MAFLNTKSLIFRFHFKHRKPLFDSSQYLVATTPLKRSQWTEISYSYKYLPPLVIARPGKQFVETVDDKQNNSSFLQKSSSNNGSHRYCVQVGLTSDLYFRSGVCSQCFRF</sequence>
<accession>A0A8J2JAB5</accession>
<evidence type="ECO:0000313" key="1">
    <source>
        <dbReference type="EMBL" id="CAG7706578.1"/>
    </source>
</evidence>
<dbReference type="Proteomes" id="UP000708208">
    <property type="component" value="Unassembled WGS sequence"/>
</dbReference>
<gene>
    <name evidence="1" type="ORF">AFUS01_LOCUS4682</name>
</gene>